<dbReference type="PROSITE" id="PS51729">
    <property type="entry name" value="GNAT_YJDJ"/>
    <property type="match status" value="1"/>
</dbReference>
<sequence>MSTSVTRESNPDRFEITSDGTVAGFAQFLDRDGHRIFFHTEIGEEFGGQGLAGIVVAEAIAATREEGLTVIPICPYVKKWLTKHTEHEDITAKPTADDFAAIGA</sequence>
<keyword evidence="3" id="KW-1185">Reference proteome</keyword>
<protein>
    <submittedName>
        <fullName evidence="2">GNAT family N-acetyltransferase</fullName>
        <ecNumber evidence="2">2.3.1.-</ecNumber>
    </submittedName>
</protein>
<accession>A0ABZ2MHU7</accession>
<dbReference type="PANTHER" id="PTHR31435:SF10">
    <property type="entry name" value="BSR4717 PROTEIN"/>
    <property type="match status" value="1"/>
</dbReference>
<dbReference type="EC" id="2.3.1.-" evidence="2"/>
<evidence type="ECO:0000259" key="1">
    <source>
        <dbReference type="PROSITE" id="PS51729"/>
    </source>
</evidence>
<dbReference type="InterPro" id="IPR031165">
    <property type="entry name" value="GNAT_YJDJ"/>
</dbReference>
<dbReference type="InterPro" id="IPR045057">
    <property type="entry name" value="Gcn5-rel_NAT"/>
</dbReference>
<organism evidence="2 3">
    <name type="scientific">Janibacter alittae</name>
    <dbReference type="NCBI Taxonomy" id="3115209"/>
    <lineage>
        <taxon>Bacteria</taxon>
        <taxon>Bacillati</taxon>
        <taxon>Actinomycetota</taxon>
        <taxon>Actinomycetes</taxon>
        <taxon>Micrococcales</taxon>
        <taxon>Intrasporangiaceae</taxon>
        <taxon>Janibacter</taxon>
    </lineage>
</organism>
<proteinExistence type="predicted"/>
<dbReference type="Pfam" id="PF14542">
    <property type="entry name" value="Acetyltransf_CG"/>
    <property type="match status" value="1"/>
</dbReference>
<keyword evidence="2" id="KW-0012">Acyltransferase</keyword>
<dbReference type="InterPro" id="IPR016181">
    <property type="entry name" value="Acyl_CoA_acyltransferase"/>
</dbReference>
<dbReference type="Proteomes" id="UP001382727">
    <property type="component" value="Chromosome"/>
</dbReference>
<evidence type="ECO:0000313" key="2">
    <source>
        <dbReference type="EMBL" id="WXB76602.1"/>
    </source>
</evidence>
<dbReference type="Gene3D" id="3.40.630.30">
    <property type="match status" value="1"/>
</dbReference>
<dbReference type="EMBL" id="CP144913">
    <property type="protein sequence ID" value="WXB76602.1"/>
    <property type="molecule type" value="Genomic_DNA"/>
</dbReference>
<gene>
    <name evidence="2" type="ORF">V1351_00665</name>
</gene>
<evidence type="ECO:0000313" key="3">
    <source>
        <dbReference type="Proteomes" id="UP001382727"/>
    </source>
</evidence>
<name>A0ABZ2MHU7_9MICO</name>
<dbReference type="PANTHER" id="PTHR31435">
    <property type="entry name" value="PROTEIN NATD1"/>
    <property type="match status" value="1"/>
</dbReference>
<dbReference type="SUPFAM" id="SSF55729">
    <property type="entry name" value="Acyl-CoA N-acyltransferases (Nat)"/>
    <property type="match status" value="1"/>
</dbReference>
<reference evidence="2 3" key="1">
    <citation type="submission" date="2024-02" db="EMBL/GenBank/DDBJ databases">
        <title>Janibacter sp. nov., isolated from gut of marine sandworm.</title>
        <authorList>
            <person name="Kim B."/>
            <person name="Jun M.O."/>
            <person name="Shin N.-R."/>
        </authorList>
    </citation>
    <scope>NUCLEOTIDE SEQUENCE [LARGE SCALE GENOMIC DNA]</scope>
    <source>
        <strain evidence="2 3">A1S7</strain>
    </source>
</reference>
<dbReference type="RefSeq" id="WP_338749737.1">
    <property type="nucleotide sequence ID" value="NZ_CP144913.1"/>
</dbReference>
<dbReference type="GO" id="GO:0016746">
    <property type="term" value="F:acyltransferase activity"/>
    <property type="evidence" value="ECO:0007669"/>
    <property type="project" value="UniProtKB-KW"/>
</dbReference>
<keyword evidence="2" id="KW-0808">Transferase</keyword>
<feature type="domain" description="N-acetyltransferase" evidence="1">
    <location>
        <begin position="6"/>
        <end position="92"/>
    </location>
</feature>